<feature type="transmembrane region" description="Helical" evidence="9">
    <location>
        <begin position="20"/>
        <end position="41"/>
    </location>
</feature>
<dbReference type="PANTHER" id="PTHR32024:SF2">
    <property type="entry name" value="TRK SYSTEM POTASSIUM UPTAKE PROTEIN TRKG-RELATED"/>
    <property type="match status" value="1"/>
</dbReference>
<keyword evidence="5 9" id="KW-0812">Transmembrane</keyword>
<evidence type="ECO:0000256" key="4">
    <source>
        <dbReference type="ARBA" id="ARBA00022475"/>
    </source>
</evidence>
<evidence type="ECO:0000256" key="6">
    <source>
        <dbReference type="ARBA" id="ARBA00022989"/>
    </source>
</evidence>
<proteinExistence type="inferred from homology"/>
<name>A0A1G7QP27_9EURY</name>
<dbReference type="InterPro" id="IPR003445">
    <property type="entry name" value="Cat_transpt"/>
</dbReference>
<feature type="transmembrane region" description="Helical" evidence="9">
    <location>
        <begin position="80"/>
        <end position="104"/>
    </location>
</feature>
<dbReference type="AlphaFoldDB" id="A0A1G7QP27"/>
<dbReference type="RefSeq" id="WP_149799471.1">
    <property type="nucleotide sequence ID" value="NZ_FNBO01000012.1"/>
</dbReference>
<keyword evidence="7" id="KW-0406">Ion transport</keyword>
<dbReference type="OrthoDB" id="111943at2157"/>
<keyword evidence="4" id="KW-1003">Cell membrane</keyword>
<reference evidence="10 11" key="1">
    <citation type="submission" date="2016-10" db="EMBL/GenBank/DDBJ databases">
        <authorList>
            <person name="Varghese N."/>
            <person name="Submissions S."/>
        </authorList>
    </citation>
    <scope>NUCLEOTIDE SEQUENCE [LARGE SCALE GENOMIC DNA]</scope>
    <source>
        <strain evidence="10 11">CGMCC 1.3527</strain>
    </source>
</reference>
<keyword evidence="8 9" id="KW-0472">Membrane</keyword>
<feature type="transmembrane region" description="Helical" evidence="9">
    <location>
        <begin position="296"/>
        <end position="315"/>
    </location>
</feature>
<dbReference type="GO" id="GO:0030001">
    <property type="term" value="P:metal ion transport"/>
    <property type="evidence" value="ECO:0007669"/>
    <property type="project" value="UniProtKB-ARBA"/>
</dbReference>
<organism evidence="10 11">
    <name type="scientific">Halorubrum xinjiangense</name>
    <dbReference type="NCBI Taxonomy" id="261291"/>
    <lineage>
        <taxon>Archaea</taxon>
        <taxon>Methanobacteriati</taxon>
        <taxon>Methanobacteriota</taxon>
        <taxon>Stenosarchaea group</taxon>
        <taxon>Halobacteria</taxon>
        <taxon>Halobacteriales</taxon>
        <taxon>Haloferacaceae</taxon>
        <taxon>Halorubrum</taxon>
    </lineage>
</organism>
<feature type="transmembrane region" description="Helical" evidence="9">
    <location>
        <begin position="226"/>
        <end position="245"/>
    </location>
</feature>
<feature type="transmembrane region" description="Helical" evidence="9">
    <location>
        <begin position="535"/>
        <end position="555"/>
    </location>
</feature>
<evidence type="ECO:0000313" key="10">
    <source>
        <dbReference type="EMBL" id="SDG00234.1"/>
    </source>
</evidence>
<keyword evidence="11" id="KW-1185">Reference proteome</keyword>
<feature type="transmembrane region" description="Helical" evidence="9">
    <location>
        <begin position="476"/>
        <end position="498"/>
    </location>
</feature>
<gene>
    <name evidence="10" type="ORF">SAMN04488067_11280</name>
</gene>
<keyword evidence="6 9" id="KW-1133">Transmembrane helix</keyword>
<dbReference type="EMBL" id="FNBO01000012">
    <property type="protein sequence ID" value="SDG00234.1"/>
    <property type="molecule type" value="Genomic_DNA"/>
</dbReference>
<evidence type="ECO:0000256" key="1">
    <source>
        <dbReference type="ARBA" id="ARBA00004651"/>
    </source>
</evidence>
<evidence type="ECO:0000256" key="3">
    <source>
        <dbReference type="ARBA" id="ARBA00022448"/>
    </source>
</evidence>
<dbReference type="Pfam" id="PF02386">
    <property type="entry name" value="TrkH"/>
    <property type="match status" value="1"/>
</dbReference>
<evidence type="ECO:0000256" key="8">
    <source>
        <dbReference type="ARBA" id="ARBA00023136"/>
    </source>
</evidence>
<dbReference type="GO" id="GO:0008324">
    <property type="term" value="F:monoatomic cation transmembrane transporter activity"/>
    <property type="evidence" value="ECO:0007669"/>
    <property type="project" value="InterPro"/>
</dbReference>
<feature type="transmembrane region" description="Helical" evidence="9">
    <location>
        <begin position="178"/>
        <end position="206"/>
    </location>
</feature>
<feature type="transmembrane region" description="Helical" evidence="9">
    <location>
        <begin position="409"/>
        <end position="428"/>
    </location>
</feature>
<comment type="similarity">
    <text evidence="2">Belongs to the TrkH potassium transport family.</text>
</comment>
<protein>
    <submittedName>
        <fullName evidence="10">Trk system potassium uptake protein TrkH</fullName>
    </submittedName>
</protein>
<dbReference type="Proteomes" id="UP000324020">
    <property type="component" value="Unassembled WGS sequence"/>
</dbReference>
<feature type="transmembrane region" description="Helical" evidence="9">
    <location>
        <begin position="327"/>
        <end position="345"/>
    </location>
</feature>
<sequence length="564" mass="59279">MTDRSDGRLPADLGIIARDVGSLLLMEAGLMTLSVAVALGFGELRAALAFLTAGGVTALIGGAANRRFADAPEPKAKHGMVIAAGGWLSVALFGALPLFLTAWLTPPAVMDAFVPAAADTASWEPVAVGGSTTLSSLAYFRDPLHAVFESMSGWTGSGLTMAVHEPSLPRAIQWWRSFIQWVGGVGVIVLTVSILSRPGSGSYALYRSEAREEKIHPSVVSTVRTVWKLVVGYTLLSVAMLFTAIRGSESAYAESLSLGDTAWQALNHAMTGLTTGGFSVTDNSIATYGSPLVEAALLPIMVLGAIAFPVHYVVLRDRNLRKLAGDLQTRWLFVLLAAGVAVLSAQNLASVPLTAGAFATESFLSFSVPLLDGAGLDAVRDSTFQWISAMTATGFQSAPIGNWVAGAKVLVVVAMVLGGAAGSTVGGIKIVRAYTVARGIVWQFSRVFLPKNAVVTARLGDRTLDRETMEREFGEAAIVTLLWLLALAVGSLVLVNLAGPEFTYADALFEVASAQGNVGLSSGITGPSMPPLAEAMFLFNMWIGRLEIIPVLVFLRAGIWGLNP</sequence>
<accession>A0A1G7QP27</accession>
<dbReference type="PANTHER" id="PTHR32024">
    <property type="entry name" value="TRK SYSTEM POTASSIUM UPTAKE PROTEIN TRKG-RELATED"/>
    <property type="match status" value="1"/>
</dbReference>
<evidence type="ECO:0000256" key="5">
    <source>
        <dbReference type="ARBA" id="ARBA00022692"/>
    </source>
</evidence>
<evidence type="ECO:0000313" key="11">
    <source>
        <dbReference type="Proteomes" id="UP000324020"/>
    </source>
</evidence>
<keyword evidence="3" id="KW-0813">Transport</keyword>
<evidence type="ECO:0000256" key="9">
    <source>
        <dbReference type="SAM" id="Phobius"/>
    </source>
</evidence>
<comment type="subcellular location">
    <subcellularLocation>
        <location evidence="1">Cell membrane</location>
        <topology evidence="1">Multi-pass membrane protein</topology>
    </subcellularLocation>
</comment>
<feature type="transmembrane region" description="Helical" evidence="9">
    <location>
        <begin position="47"/>
        <end position="68"/>
    </location>
</feature>
<evidence type="ECO:0000256" key="7">
    <source>
        <dbReference type="ARBA" id="ARBA00023065"/>
    </source>
</evidence>
<dbReference type="GO" id="GO:0005886">
    <property type="term" value="C:plasma membrane"/>
    <property type="evidence" value="ECO:0007669"/>
    <property type="project" value="UniProtKB-SubCell"/>
</dbReference>
<evidence type="ECO:0000256" key="2">
    <source>
        <dbReference type="ARBA" id="ARBA00009137"/>
    </source>
</evidence>